<feature type="region of interest" description="Disordered" evidence="5">
    <location>
        <begin position="68"/>
        <end position="108"/>
    </location>
</feature>
<dbReference type="InterPro" id="IPR011701">
    <property type="entry name" value="MFS"/>
</dbReference>
<feature type="compositionally biased region" description="Basic and acidic residues" evidence="5">
    <location>
        <begin position="68"/>
        <end position="88"/>
    </location>
</feature>
<dbReference type="PROSITE" id="PS50850">
    <property type="entry name" value="MFS"/>
    <property type="match status" value="1"/>
</dbReference>
<feature type="transmembrane region" description="Helical" evidence="6">
    <location>
        <begin position="302"/>
        <end position="330"/>
    </location>
</feature>
<protein>
    <recommendedName>
        <fullName evidence="7">Major facilitator superfamily (MFS) profile domain-containing protein</fullName>
    </recommendedName>
</protein>
<dbReference type="PANTHER" id="PTHR42718">
    <property type="entry name" value="MAJOR FACILITATOR SUPERFAMILY MULTIDRUG TRANSPORTER MFSC"/>
    <property type="match status" value="1"/>
</dbReference>
<keyword evidence="4 6" id="KW-0472">Membrane</keyword>
<dbReference type="Pfam" id="PF07690">
    <property type="entry name" value="MFS_1"/>
    <property type="match status" value="1"/>
</dbReference>
<feature type="transmembrane region" description="Helical" evidence="6">
    <location>
        <begin position="206"/>
        <end position="227"/>
    </location>
</feature>
<feature type="transmembrane region" description="Helical" evidence="6">
    <location>
        <begin position="180"/>
        <end position="200"/>
    </location>
</feature>
<comment type="subcellular location">
    <subcellularLocation>
        <location evidence="1">Membrane</location>
        <topology evidence="1">Multi-pass membrane protein</topology>
    </subcellularLocation>
</comment>
<keyword evidence="2 6" id="KW-0812">Transmembrane</keyword>
<dbReference type="OrthoDB" id="2130629at2759"/>
<feature type="transmembrane region" description="Helical" evidence="6">
    <location>
        <begin position="342"/>
        <end position="358"/>
    </location>
</feature>
<evidence type="ECO:0000256" key="3">
    <source>
        <dbReference type="ARBA" id="ARBA00022989"/>
    </source>
</evidence>
<evidence type="ECO:0000256" key="6">
    <source>
        <dbReference type="SAM" id="Phobius"/>
    </source>
</evidence>
<organism evidence="8 9">
    <name type="scientific">Penicillium salamii</name>
    <dbReference type="NCBI Taxonomy" id="1612424"/>
    <lineage>
        <taxon>Eukaryota</taxon>
        <taxon>Fungi</taxon>
        <taxon>Dikarya</taxon>
        <taxon>Ascomycota</taxon>
        <taxon>Pezizomycotina</taxon>
        <taxon>Eurotiomycetes</taxon>
        <taxon>Eurotiomycetidae</taxon>
        <taxon>Eurotiales</taxon>
        <taxon>Aspergillaceae</taxon>
        <taxon>Penicillium</taxon>
    </lineage>
</organism>
<feature type="transmembrane region" description="Helical" evidence="6">
    <location>
        <begin position="270"/>
        <end position="290"/>
    </location>
</feature>
<feature type="transmembrane region" description="Helical" evidence="6">
    <location>
        <begin position="152"/>
        <end position="173"/>
    </location>
</feature>
<feature type="transmembrane region" description="Helical" evidence="6">
    <location>
        <begin position="446"/>
        <end position="465"/>
    </location>
</feature>
<keyword evidence="3 6" id="KW-1133">Transmembrane helix</keyword>
<dbReference type="Gene3D" id="1.20.1250.20">
    <property type="entry name" value="MFS general substrate transporter like domains"/>
    <property type="match status" value="2"/>
</dbReference>
<evidence type="ECO:0000259" key="7">
    <source>
        <dbReference type="PROSITE" id="PS50850"/>
    </source>
</evidence>
<dbReference type="AlphaFoldDB" id="A0A9W4NXD4"/>
<dbReference type="InterPro" id="IPR036259">
    <property type="entry name" value="MFS_trans_sf"/>
</dbReference>
<feature type="domain" description="Major facilitator superfamily (MFS) profile" evidence="7">
    <location>
        <begin position="115"/>
        <end position="581"/>
    </location>
</feature>
<evidence type="ECO:0000313" key="9">
    <source>
        <dbReference type="Proteomes" id="UP001152646"/>
    </source>
</evidence>
<evidence type="ECO:0000256" key="4">
    <source>
        <dbReference type="ARBA" id="ARBA00023136"/>
    </source>
</evidence>
<dbReference type="GO" id="GO:0016020">
    <property type="term" value="C:membrane"/>
    <property type="evidence" value="ECO:0007669"/>
    <property type="project" value="UniProtKB-SubCell"/>
</dbReference>
<evidence type="ECO:0000313" key="8">
    <source>
        <dbReference type="EMBL" id="CAG8427315.1"/>
    </source>
</evidence>
<gene>
    <name evidence="8" type="ORF">PSALAMII_LOCUS10916</name>
</gene>
<evidence type="ECO:0000256" key="2">
    <source>
        <dbReference type="ARBA" id="ARBA00022692"/>
    </source>
</evidence>
<evidence type="ECO:0000256" key="5">
    <source>
        <dbReference type="SAM" id="MobiDB-lite"/>
    </source>
</evidence>
<reference evidence="8" key="1">
    <citation type="submission" date="2021-07" db="EMBL/GenBank/DDBJ databases">
        <authorList>
            <person name="Branca A.L. A."/>
        </authorList>
    </citation>
    <scope>NUCLEOTIDE SEQUENCE</scope>
</reference>
<comment type="caution">
    <text evidence="8">The sequence shown here is derived from an EMBL/GenBank/DDBJ whole genome shotgun (WGS) entry which is preliminary data.</text>
</comment>
<feature type="transmembrane region" description="Helical" evidence="6">
    <location>
        <begin position="418"/>
        <end position="439"/>
    </location>
</feature>
<feature type="transmembrane region" description="Helical" evidence="6">
    <location>
        <begin position="239"/>
        <end position="258"/>
    </location>
</feature>
<proteinExistence type="predicted"/>
<dbReference type="SUPFAM" id="SSF103473">
    <property type="entry name" value="MFS general substrate transporter"/>
    <property type="match status" value="1"/>
</dbReference>
<feature type="transmembrane region" description="Helical" evidence="6">
    <location>
        <begin position="557"/>
        <end position="577"/>
    </location>
</feature>
<accession>A0A9W4NXD4</accession>
<dbReference type="GO" id="GO:0022857">
    <property type="term" value="F:transmembrane transporter activity"/>
    <property type="evidence" value="ECO:0007669"/>
    <property type="project" value="InterPro"/>
</dbReference>
<dbReference type="InterPro" id="IPR020846">
    <property type="entry name" value="MFS_dom"/>
</dbReference>
<dbReference type="PANTHER" id="PTHR42718:SF27">
    <property type="entry name" value="TRANSPORTER, PUTATIVE-RELATED"/>
    <property type="match status" value="1"/>
</dbReference>
<sequence>MRNVNHRPSLFLSYFLWSSLYFISLTQRVLGKSYRPIFDCSFLLLFNYCSLLSRFHSAMGETDRPLHSAKAAPRDDFSGGGTQEREIQSDTELPHLGNINENEPEKTKPDNPSMVIFCLSCITFVSCYLGGLVTVCVPQIARDLHLDKGMELWPVSMYALSTGCTLLIFGAVADAVGSRLIFLLGCFFQSMFCMACGLSENGTQLVVFRVFSGLATAMCLPTAMSIVSENFAPGKLRNLAFSFIGGGQPIGFGLGMLVGGVCADTIGWRWGFHTATMANTVAFLLSWWQLPRPTGSGINWDLFFFGIDWLGAIVVSAALALLSLALAITTADVHNAGKPSTIVYYTLSVVLLVVFVVWQEYQERRGKPTLIRNSLWKNLSFSSICINVFAIWGAFNGFEQIINFFFQNVQEISVLETALRFIPTPITGLLSALVTGMVLHRIRADAIINITIMISAISPLIMALVNPSWTYWRCAFIAICLNSIAADSLFTVSNILIADMFPPETQGLAGGAFNTFSQIGKSFGLTFVELIANIVSDQQTSGEERYQPDGYMVGYRASFWFLFAVNIFSLGVGFIGLRKVGNIGKKHDQ</sequence>
<dbReference type="EMBL" id="CAJVPA010000261">
    <property type="protein sequence ID" value="CAG8427315.1"/>
    <property type="molecule type" value="Genomic_DNA"/>
</dbReference>
<feature type="transmembrane region" description="Helical" evidence="6">
    <location>
        <begin position="379"/>
        <end position="398"/>
    </location>
</feature>
<name>A0A9W4NXD4_9EURO</name>
<evidence type="ECO:0000256" key="1">
    <source>
        <dbReference type="ARBA" id="ARBA00004141"/>
    </source>
</evidence>
<dbReference type="Proteomes" id="UP001152646">
    <property type="component" value="Unassembled WGS sequence"/>
</dbReference>
<feature type="transmembrane region" description="Helical" evidence="6">
    <location>
        <begin position="114"/>
        <end position="140"/>
    </location>
</feature>